<evidence type="ECO:0000256" key="5">
    <source>
        <dbReference type="ARBA" id="ARBA00023004"/>
    </source>
</evidence>
<keyword evidence="4" id="KW-0560">Oxidoreductase</keyword>
<name>A0AAN8XGN4_HALRR</name>
<dbReference type="Pfam" id="PF13621">
    <property type="entry name" value="Cupin_8"/>
    <property type="match status" value="1"/>
</dbReference>
<comment type="subcellular location">
    <subcellularLocation>
        <location evidence="2">Nucleus</location>
    </subcellularLocation>
</comment>
<evidence type="ECO:0000256" key="6">
    <source>
        <dbReference type="ARBA" id="ARBA00023242"/>
    </source>
</evidence>
<evidence type="ECO:0000256" key="3">
    <source>
        <dbReference type="ARBA" id="ARBA00022723"/>
    </source>
</evidence>
<dbReference type="InterPro" id="IPR014710">
    <property type="entry name" value="RmlC-like_jellyroll"/>
</dbReference>
<dbReference type="PANTHER" id="PTHR12461">
    <property type="entry name" value="HYPOXIA-INDUCIBLE FACTOR 1 ALPHA INHIBITOR-RELATED"/>
    <property type="match status" value="1"/>
</dbReference>
<dbReference type="GO" id="GO:0046872">
    <property type="term" value="F:metal ion binding"/>
    <property type="evidence" value="ECO:0007669"/>
    <property type="project" value="UniProtKB-KW"/>
</dbReference>
<evidence type="ECO:0000256" key="1">
    <source>
        <dbReference type="ARBA" id="ARBA00001954"/>
    </source>
</evidence>
<gene>
    <name evidence="8" type="ORF">SK128_003203</name>
</gene>
<keyword evidence="9" id="KW-1185">Reference proteome</keyword>
<sequence length="116" mass="13201">MHVVGYKYIRLYGEDQTEYLYPHPDPLLNNTSQVNVEGPENPSQPLLKKAQYQDLILGPGEAVYIPPRCWHYCWSKKSGDVLQGHGMSGNLIKGNSIRVDCMLYTNLKTPCIKYPC</sequence>
<reference evidence="8 9" key="1">
    <citation type="submission" date="2023-11" db="EMBL/GenBank/DDBJ databases">
        <title>Halocaridina rubra genome assembly.</title>
        <authorList>
            <person name="Smith C."/>
        </authorList>
    </citation>
    <scope>NUCLEOTIDE SEQUENCE [LARGE SCALE GENOMIC DNA]</scope>
    <source>
        <strain evidence="8">EP-1</strain>
        <tissue evidence="8">Whole</tissue>
    </source>
</reference>
<dbReference type="AlphaFoldDB" id="A0AAN8XGN4"/>
<dbReference type="Proteomes" id="UP001381693">
    <property type="component" value="Unassembled WGS sequence"/>
</dbReference>
<feature type="domain" description="Cupin-like" evidence="7">
    <location>
        <begin position="3"/>
        <end position="75"/>
    </location>
</feature>
<accession>A0AAN8XGN4</accession>
<evidence type="ECO:0000259" key="7">
    <source>
        <dbReference type="Pfam" id="PF13621"/>
    </source>
</evidence>
<dbReference type="EMBL" id="JAXCGZ010005662">
    <property type="protein sequence ID" value="KAK7081273.1"/>
    <property type="molecule type" value="Genomic_DNA"/>
</dbReference>
<evidence type="ECO:0000256" key="2">
    <source>
        <dbReference type="ARBA" id="ARBA00004123"/>
    </source>
</evidence>
<dbReference type="PANTHER" id="PTHR12461:SF106">
    <property type="entry name" value="BIFUNCTIONAL PEPTIDASE AND ARGINYL-HYDROXYLASE JMJD5"/>
    <property type="match status" value="1"/>
</dbReference>
<dbReference type="SUPFAM" id="SSF51197">
    <property type="entry name" value="Clavaminate synthase-like"/>
    <property type="match status" value="1"/>
</dbReference>
<proteinExistence type="predicted"/>
<comment type="caution">
    <text evidence="8">The sequence shown here is derived from an EMBL/GenBank/DDBJ whole genome shotgun (WGS) entry which is preliminary data.</text>
</comment>
<dbReference type="GO" id="GO:0051864">
    <property type="term" value="F:histone H3K36 demethylase activity"/>
    <property type="evidence" value="ECO:0007669"/>
    <property type="project" value="TreeGrafter"/>
</dbReference>
<dbReference type="GO" id="GO:0005634">
    <property type="term" value="C:nucleus"/>
    <property type="evidence" value="ECO:0007669"/>
    <property type="project" value="UniProtKB-SubCell"/>
</dbReference>
<evidence type="ECO:0000313" key="8">
    <source>
        <dbReference type="EMBL" id="KAK7081273.1"/>
    </source>
</evidence>
<protein>
    <recommendedName>
        <fullName evidence="7">Cupin-like domain-containing protein</fullName>
    </recommendedName>
</protein>
<keyword evidence="5" id="KW-0408">Iron</keyword>
<comment type="cofactor">
    <cofactor evidence="1">
        <name>Fe(2+)</name>
        <dbReference type="ChEBI" id="CHEBI:29033"/>
    </cofactor>
</comment>
<evidence type="ECO:0000313" key="9">
    <source>
        <dbReference type="Proteomes" id="UP001381693"/>
    </source>
</evidence>
<organism evidence="8 9">
    <name type="scientific">Halocaridina rubra</name>
    <name type="common">Hawaiian red shrimp</name>
    <dbReference type="NCBI Taxonomy" id="373956"/>
    <lineage>
        <taxon>Eukaryota</taxon>
        <taxon>Metazoa</taxon>
        <taxon>Ecdysozoa</taxon>
        <taxon>Arthropoda</taxon>
        <taxon>Crustacea</taxon>
        <taxon>Multicrustacea</taxon>
        <taxon>Malacostraca</taxon>
        <taxon>Eumalacostraca</taxon>
        <taxon>Eucarida</taxon>
        <taxon>Decapoda</taxon>
        <taxon>Pleocyemata</taxon>
        <taxon>Caridea</taxon>
        <taxon>Atyoidea</taxon>
        <taxon>Atyidae</taxon>
        <taxon>Halocaridina</taxon>
    </lineage>
</organism>
<keyword evidence="6" id="KW-0539">Nucleus</keyword>
<keyword evidence="3" id="KW-0479">Metal-binding</keyword>
<dbReference type="Gene3D" id="2.60.120.10">
    <property type="entry name" value="Jelly Rolls"/>
    <property type="match status" value="1"/>
</dbReference>
<dbReference type="InterPro" id="IPR041667">
    <property type="entry name" value="Cupin_8"/>
</dbReference>
<evidence type="ECO:0000256" key="4">
    <source>
        <dbReference type="ARBA" id="ARBA00023002"/>
    </source>
</evidence>